<dbReference type="InterPro" id="IPR036169">
    <property type="entry name" value="DXPR_C_sf"/>
</dbReference>
<keyword evidence="8" id="KW-0560">Oxidoreductase</keyword>
<evidence type="ECO:0000256" key="10">
    <source>
        <dbReference type="ARBA" id="ARBA00023229"/>
    </source>
</evidence>
<comment type="similarity">
    <text evidence="4">Belongs to the DXR family.</text>
</comment>
<dbReference type="SUPFAM" id="SSF51735">
    <property type="entry name" value="NAD(P)-binding Rossmann-fold domains"/>
    <property type="match status" value="1"/>
</dbReference>
<gene>
    <name evidence="15" type="ORF">UFOPK1581_00100</name>
</gene>
<evidence type="ECO:0000256" key="2">
    <source>
        <dbReference type="ARBA" id="ARBA00001946"/>
    </source>
</evidence>
<dbReference type="InterPro" id="IPR013512">
    <property type="entry name" value="DXP_reductoisomerase_N"/>
</dbReference>
<dbReference type="PANTHER" id="PTHR30525:SF0">
    <property type="entry name" value="1-DEOXY-D-XYLULOSE 5-PHOSPHATE REDUCTOISOMERASE, CHLOROPLASTIC"/>
    <property type="match status" value="1"/>
</dbReference>
<dbReference type="NCBIfam" id="TIGR00243">
    <property type="entry name" value="Dxr"/>
    <property type="match status" value="1"/>
</dbReference>
<dbReference type="EC" id="1.1.1.267" evidence="5"/>
<dbReference type="GO" id="GO:0030604">
    <property type="term" value="F:1-deoxy-D-xylulose-5-phosphate reductoisomerase activity"/>
    <property type="evidence" value="ECO:0007669"/>
    <property type="project" value="UniProtKB-EC"/>
</dbReference>
<sequence length="363" mass="38548">MRHVIILGSTGSIGTQAIEVINKNPDKFKVVGLAAGSNSTDLEAQREHFGLTAAQAVLGAEAATKLVSETNADVVLNGITGSIGLAPTLAALRTGKTLALANKESLIVGGQLVKDLASPGQIVPVDSEHSAIAQCLRAGSSSEVRKLILTASGGPFRGFTKKQLSEVTPAQALAHPTWVMGQVVTTNSASMVNKGLEIIEAHLLFDIPFERIEVTVHPQSVIHSMVEFVDGSVIAQASPPDMKLPIALGLSWPERISEVSAPIDWSKSHSWQFDPLDENVFSAVKLARQVGKLGKSYPAVYNASNEQAVAAFHTGLISFDQITDLIERAVDAHEPDSQLTLESVLAAEKWARDRTDAQIAKAC</sequence>
<dbReference type="UniPathway" id="UPA00056">
    <property type="reaction ID" value="UER00092"/>
</dbReference>
<keyword evidence="9" id="KW-0464">Manganese</keyword>
<dbReference type="Pfam" id="PF02670">
    <property type="entry name" value="DXP_reductoisom"/>
    <property type="match status" value="2"/>
</dbReference>
<keyword evidence="10" id="KW-0414">Isoprene biosynthesis</keyword>
<comment type="pathway">
    <text evidence="3">Isoprenoid biosynthesis; isopentenyl diphosphate biosynthesis via DXP pathway; isopentenyl diphosphate from 1-deoxy-D-xylulose 5-phosphate: step 1/6.</text>
</comment>
<feature type="domain" description="1-deoxy-D-xylulose 5-phosphate reductoisomerase C-terminal" evidence="13">
    <location>
        <begin position="122"/>
        <end position="205"/>
    </location>
</feature>
<dbReference type="InterPro" id="IPR036291">
    <property type="entry name" value="NAD(P)-bd_dom_sf"/>
</dbReference>
<dbReference type="PANTHER" id="PTHR30525">
    <property type="entry name" value="1-DEOXY-D-XYLULOSE 5-PHOSPHATE REDUCTOISOMERASE"/>
    <property type="match status" value="1"/>
</dbReference>
<feature type="domain" description="1-deoxy-D-xylulose 5-phosphate reductoisomerase N-terminal" evidence="12">
    <location>
        <begin position="4"/>
        <end position="50"/>
    </location>
</feature>
<evidence type="ECO:0000256" key="6">
    <source>
        <dbReference type="ARBA" id="ARBA00022723"/>
    </source>
</evidence>
<dbReference type="Pfam" id="PF08436">
    <property type="entry name" value="DXP_redisom_C"/>
    <property type="match status" value="1"/>
</dbReference>
<name>A0A6J6CER7_9ZZZZ</name>
<dbReference type="GO" id="GO:0030145">
    <property type="term" value="F:manganese ion binding"/>
    <property type="evidence" value="ECO:0007669"/>
    <property type="project" value="TreeGrafter"/>
</dbReference>
<evidence type="ECO:0000256" key="5">
    <source>
        <dbReference type="ARBA" id="ARBA00012366"/>
    </source>
</evidence>
<dbReference type="SUPFAM" id="SSF55347">
    <property type="entry name" value="Glyceraldehyde-3-phosphate dehydrogenase-like, C-terminal domain"/>
    <property type="match status" value="1"/>
</dbReference>
<evidence type="ECO:0000259" key="13">
    <source>
        <dbReference type="Pfam" id="PF08436"/>
    </source>
</evidence>
<dbReference type="InterPro" id="IPR013644">
    <property type="entry name" value="DXP_reductoisomerase_C"/>
</dbReference>
<evidence type="ECO:0000256" key="11">
    <source>
        <dbReference type="ARBA" id="ARBA00048543"/>
    </source>
</evidence>
<dbReference type="Gene3D" id="3.40.50.720">
    <property type="entry name" value="NAD(P)-binding Rossmann-like Domain"/>
    <property type="match status" value="2"/>
</dbReference>
<dbReference type="AlphaFoldDB" id="A0A6J6CER7"/>
<dbReference type="InterPro" id="IPR026877">
    <property type="entry name" value="DXPR_C"/>
</dbReference>
<dbReference type="GO" id="GO:0051484">
    <property type="term" value="P:isopentenyl diphosphate biosynthetic process, methylerythritol 4-phosphate pathway involved in terpenoid biosynthetic process"/>
    <property type="evidence" value="ECO:0007669"/>
    <property type="project" value="TreeGrafter"/>
</dbReference>
<dbReference type="HAMAP" id="MF_00183">
    <property type="entry name" value="DXP_reductoisom"/>
    <property type="match status" value="1"/>
</dbReference>
<dbReference type="InterPro" id="IPR003821">
    <property type="entry name" value="DXP_reductoisomerase"/>
</dbReference>
<keyword evidence="6" id="KW-0479">Metal-binding</keyword>
<evidence type="ECO:0000256" key="4">
    <source>
        <dbReference type="ARBA" id="ARBA00006825"/>
    </source>
</evidence>
<reference evidence="15" key="1">
    <citation type="submission" date="2020-05" db="EMBL/GenBank/DDBJ databases">
        <authorList>
            <person name="Chiriac C."/>
            <person name="Salcher M."/>
            <person name="Ghai R."/>
            <person name="Kavagutti S V."/>
        </authorList>
    </citation>
    <scope>NUCLEOTIDE SEQUENCE</scope>
</reference>
<dbReference type="SUPFAM" id="SSF69055">
    <property type="entry name" value="1-deoxy-D-xylulose-5-phosphate reductoisomerase, C-terminal domain"/>
    <property type="match status" value="1"/>
</dbReference>
<dbReference type="PIRSF" id="PIRSF006205">
    <property type="entry name" value="Dxp_reductismrs"/>
    <property type="match status" value="1"/>
</dbReference>
<evidence type="ECO:0000259" key="14">
    <source>
        <dbReference type="Pfam" id="PF13288"/>
    </source>
</evidence>
<evidence type="ECO:0000256" key="7">
    <source>
        <dbReference type="ARBA" id="ARBA00022857"/>
    </source>
</evidence>
<protein>
    <recommendedName>
        <fullName evidence="5">1-deoxy-D-xylulose-5-phosphate reductoisomerase</fullName>
        <ecNumber evidence="5">1.1.1.267</ecNumber>
    </recommendedName>
</protein>
<organism evidence="15">
    <name type="scientific">freshwater metagenome</name>
    <dbReference type="NCBI Taxonomy" id="449393"/>
    <lineage>
        <taxon>unclassified sequences</taxon>
        <taxon>metagenomes</taxon>
        <taxon>ecological metagenomes</taxon>
    </lineage>
</organism>
<accession>A0A6J6CER7</accession>
<dbReference type="Pfam" id="PF13288">
    <property type="entry name" value="DXPR_C"/>
    <property type="match status" value="1"/>
</dbReference>
<feature type="domain" description="1-deoxy-D-xylulose 5-phosphate reductoisomerase N-terminal" evidence="12">
    <location>
        <begin position="54"/>
        <end position="110"/>
    </location>
</feature>
<evidence type="ECO:0000313" key="15">
    <source>
        <dbReference type="EMBL" id="CAB4550050.1"/>
    </source>
</evidence>
<evidence type="ECO:0000256" key="9">
    <source>
        <dbReference type="ARBA" id="ARBA00023211"/>
    </source>
</evidence>
<keyword evidence="7" id="KW-0521">NADP</keyword>
<dbReference type="Gene3D" id="1.10.1740.10">
    <property type="match status" value="1"/>
</dbReference>
<dbReference type="EMBL" id="CAEZTB010000008">
    <property type="protein sequence ID" value="CAB4550050.1"/>
    <property type="molecule type" value="Genomic_DNA"/>
</dbReference>
<dbReference type="GO" id="GO:0070402">
    <property type="term" value="F:NADPH binding"/>
    <property type="evidence" value="ECO:0007669"/>
    <property type="project" value="InterPro"/>
</dbReference>
<evidence type="ECO:0000256" key="3">
    <source>
        <dbReference type="ARBA" id="ARBA00005094"/>
    </source>
</evidence>
<evidence type="ECO:0000256" key="1">
    <source>
        <dbReference type="ARBA" id="ARBA00001936"/>
    </source>
</evidence>
<comment type="cofactor">
    <cofactor evidence="1">
        <name>Mn(2+)</name>
        <dbReference type="ChEBI" id="CHEBI:29035"/>
    </cofactor>
</comment>
<feature type="domain" description="DXP reductoisomerase C-terminal" evidence="14">
    <location>
        <begin position="238"/>
        <end position="353"/>
    </location>
</feature>
<evidence type="ECO:0000256" key="8">
    <source>
        <dbReference type="ARBA" id="ARBA00023002"/>
    </source>
</evidence>
<evidence type="ECO:0000259" key="12">
    <source>
        <dbReference type="Pfam" id="PF02670"/>
    </source>
</evidence>
<proteinExistence type="inferred from homology"/>
<comment type="catalytic activity">
    <reaction evidence="11">
        <text>2-C-methyl-D-erythritol 4-phosphate + NADP(+) = 1-deoxy-D-xylulose 5-phosphate + NADPH + H(+)</text>
        <dbReference type="Rhea" id="RHEA:13717"/>
        <dbReference type="ChEBI" id="CHEBI:15378"/>
        <dbReference type="ChEBI" id="CHEBI:57783"/>
        <dbReference type="ChEBI" id="CHEBI:57792"/>
        <dbReference type="ChEBI" id="CHEBI:58262"/>
        <dbReference type="ChEBI" id="CHEBI:58349"/>
        <dbReference type="EC" id="1.1.1.267"/>
    </reaction>
    <physiologicalReaction direction="right-to-left" evidence="11">
        <dbReference type="Rhea" id="RHEA:13719"/>
    </physiologicalReaction>
</comment>
<comment type="cofactor">
    <cofactor evidence="2">
        <name>Mg(2+)</name>
        <dbReference type="ChEBI" id="CHEBI:18420"/>
    </cofactor>
</comment>